<keyword evidence="5 6" id="KW-0472">Membrane</keyword>
<comment type="subcellular location">
    <subcellularLocation>
        <location evidence="1 6">Endoplasmic reticulum membrane</location>
        <topology evidence="1 6">Multi-pass membrane protein</topology>
    </subcellularLocation>
</comment>
<evidence type="ECO:0000256" key="2">
    <source>
        <dbReference type="ARBA" id="ARBA00022692"/>
    </source>
</evidence>
<dbReference type="GeneID" id="107788995"/>
<feature type="transmembrane region" description="Helical" evidence="6">
    <location>
        <begin position="23"/>
        <end position="44"/>
    </location>
</feature>
<evidence type="ECO:0000313" key="9">
    <source>
        <dbReference type="RefSeq" id="XP_016466236.1"/>
    </source>
</evidence>
<evidence type="ECO:0000256" key="4">
    <source>
        <dbReference type="ARBA" id="ARBA00022989"/>
    </source>
</evidence>
<evidence type="ECO:0000256" key="5">
    <source>
        <dbReference type="ARBA" id="ARBA00023136"/>
    </source>
</evidence>
<gene>
    <name evidence="9 10" type="primary">LOC107788995</name>
</gene>
<dbReference type="AlphaFoldDB" id="A0A1S3ZPC4"/>
<feature type="transmembrane region" description="Helical" evidence="6">
    <location>
        <begin position="132"/>
        <end position="160"/>
    </location>
</feature>
<keyword evidence="4 6" id="KW-1133">Transmembrane helix</keyword>
<dbReference type="Pfam" id="PF02453">
    <property type="entry name" value="Reticulon"/>
    <property type="match status" value="1"/>
</dbReference>
<dbReference type="GO" id="GO:0005789">
    <property type="term" value="C:endoplasmic reticulum membrane"/>
    <property type="evidence" value="ECO:0007669"/>
    <property type="project" value="UniProtKB-SubCell"/>
</dbReference>
<evidence type="ECO:0000313" key="8">
    <source>
        <dbReference type="Proteomes" id="UP000790787"/>
    </source>
</evidence>
<dbReference type="OMA" id="IRVWINR"/>
<protein>
    <recommendedName>
        <fullName evidence="6">Reticulon-like protein</fullName>
    </recommendedName>
</protein>
<dbReference type="PANTHER" id="PTHR10994">
    <property type="entry name" value="RETICULON"/>
    <property type="match status" value="1"/>
</dbReference>
<evidence type="ECO:0000259" key="7">
    <source>
        <dbReference type="PROSITE" id="PS50845"/>
    </source>
</evidence>
<keyword evidence="2 6" id="KW-0812">Transmembrane</keyword>
<dbReference type="KEGG" id="nta:107788995"/>
<dbReference type="PANTHER" id="PTHR10994:SF154">
    <property type="entry name" value="RETICULON-LIKE PROTEIN B11"/>
    <property type="match status" value="1"/>
</dbReference>
<keyword evidence="3 6" id="KW-0256">Endoplasmic reticulum</keyword>
<name>A0A1S3ZPC4_TOBAC</name>
<sequence>MGDPRQSFVNHALGGGTVADVLLWRRQCASVTLLVSSTVLWFLFERAGYNLLSFIANVMLLLVVILFFWGKSASLLNRSLPPIPDMEVPEEFVVKAADMMRVWVNHILLTAHDIAISGNLKLFGWVALGLWLISYVGSFFTLLTLLYIGTLFSLSVPLLYEKYQNQIDDKLITAQKVIQKQYRKIDENVLRKILKSSNKEKKTQ</sequence>
<evidence type="ECO:0000256" key="6">
    <source>
        <dbReference type="RuleBase" id="RU363132"/>
    </source>
</evidence>
<keyword evidence="8" id="KW-1185">Reference proteome</keyword>
<dbReference type="RefSeq" id="XP_016466237.1">
    <property type="nucleotide sequence ID" value="XM_016610751.1"/>
</dbReference>
<dbReference type="OrthoDB" id="567788at2759"/>
<reference evidence="9 10" key="2">
    <citation type="submission" date="2025-04" db="UniProtKB">
        <authorList>
            <consortium name="RefSeq"/>
        </authorList>
    </citation>
    <scope>IDENTIFICATION</scope>
</reference>
<evidence type="ECO:0000256" key="1">
    <source>
        <dbReference type="ARBA" id="ARBA00004477"/>
    </source>
</evidence>
<evidence type="ECO:0000313" key="10">
    <source>
        <dbReference type="RefSeq" id="XP_016466237.1"/>
    </source>
</evidence>
<accession>A0A1S3ZPC4</accession>
<dbReference type="InterPro" id="IPR003388">
    <property type="entry name" value="Reticulon"/>
</dbReference>
<dbReference type="InterPro" id="IPR045064">
    <property type="entry name" value="Reticulon-like"/>
</dbReference>
<dbReference type="PaxDb" id="4097-A0A1S3ZPC4"/>
<organism evidence="9">
    <name type="scientific">Nicotiana tabacum</name>
    <name type="common">Common tobacco</name>
    <dbReference type="NCBI Taxonomy" id="4097"/>
    <lineage>
        <taxon>Eukaryota</taxon>
        <taxon>Viridiplantae</taxon>
        <taxon>Streptophyta</taxon>
        <taxon>Embryophyta</taxon>
        <taxon>Tracheophyta</taxon>
        <taxon>Spermatophyta</taxon>
        <taxon>Magnoliopsida</taxon>
        <taxon>eudicotyledons</taxon>
        <taxon>Gunneridae</taxon>
        <taxon>Pentapetalae</taxon>
        <taxon>asterids</taxon>
        <taxon>lamiids</taxon>
        <taxon>Solanales</taxon>
        <taxon>Solanaceae</taxon>
        <taxon>Nicotianoideae</taxon>
        <taxon>Nicotianeae</taxon>
        <taxon>Nicotiana</taxon>
    </lineage>
</organism>
<dbReference type="STRING" id="4097.A0A1S3ZPC4"/>
<dbReference type="RefSeq" id="XP_016466236.1">
    <property type="nucleotide sequence ID" value="XM_016610750.1"/>
</dbReference>
<feature type="domain" description="Reticulon" evidence="7">
    <location>
        <begin position="18"/>
        <end position="204"/>
    </location>
</feature>
<feature type="transmembrane region" description="Helical" evidence="6">
    <location>
        <begin position="51"/>
        <end position="70"/>
    </location>
</feature>
<dbReference type="Proteomes" id="UP000790787">
    <property type="component" value="Chromosome 24"/>
</dbReference>
<dbReference type="GO" id="GO:0009617">
    <property type="term" value="P:response to bacterium"/>
    <property type="evidence" value="ECO:0007669"/>
    <property type="project" value="InterPro"/>
</dbReference>
<proteinExistence type="predicted"/>
<reference key="1">
    <citation type="journal article" date="2014" name="Nat. Commun.">
        <title>The tobacco genome sequence and its comparison with those of tomato and potato.</title>
        <authorList>
            <person name="Sierro N."/>
            <person name="Battey J.N."/>
            <person name="Ouadi S."/>
            <person name="Bakaher N."/>
            <person name="Bovet L."/>
            <person name="Willig A."/>
            <person name="Goepfert S."/>
            <person name="Peitsch M.C."/>
            <person name="Ivanov N.V."/>
        </authorList>
    </citation>
    <scope>NUCLEOTIDE SEQUENCE [LARGE SCALE GENOMIC DNA]</scope>
    <source>
        <strain>cv. TN90</strain>
    </source>
</reference>
<dbReference type="PROSITE" id="PS50845">
    <property type="entry name" value="RETICULON"/>
    <property type="match status" value="1"/>
</dbReference>
<evidence type="ECO:0000256" key="3">
    <source>
        <dbReference type="ARBA" id="ARBA00022824"/>
    </source>
</evidence>